<feature type="transmembrane region" description="Helical" evidence="6">
    <location>
        <begin position="105"/>
        <end position="128"/>
    </location>
</feature>
<dbReference type="InterPro" id="IPR049326">
    <property type="entry name" value="Rhodopsin_dom_fungi"/>
</dbReference>
<dbReference type="Proteomes" id="UP000799291">
    <property type="component" value="Unassembled WGS sequence"/>
</dbReference>
<evidence type="ECO:0000256" key="3">
    <source>
        <dbReference type="ARBA" id="ARBA00022989"/>
    </source>
</evidence>
<dbReference type="PANTHER" id="PTHR33048:SF162">
    <property type="entry name" value="SATRATOXIN BIOSYNTHESIS SC1 CLUSTER PROTEIN 4"/>
    <property type="match status" value="1"/>
</dbReference>
<feature type="transmembrane region" description="Helical" evidence="6">
    <location>
        <begin position="140"/>
        <end position="168"/>
    </location>
</feature>
<comment type="similarity">
    <text evidence="5">Belongs to the SAT4 family.</text>
</comment>
<accession>A0A6G1IBS2</accession>
<name>A0A6G1IBS2_9PLEO</name>
<dbReference type="InterPro" id="IPR052337">
    <property type="entry name" value="SAT4-like"/>
</dbReference>
<evidence type="ECO:0000256" key="5">
    <source>
        <dbReference type="ARBA" id="ARBA00038359"/>
    </source>
</evidence>
<evidence type="ECO:0000256" key="1">
    <source>
        <dbReference type="ARBA" id="ARBA00004141"/>
    </source>
</evidence>
<evidence type="ECO:0000259" key="7">
    <source>
        <dbReference type="Pfam" id="PF20684"/>
    </source>
</evidence>
<dbReference type="PANTHER" id="PTHR33048">
    <property type="entry name" value="PTH11-LIKE INTEGRAL MEMBRANE PROTEIN (AFU_ORTHOLOGUE AFUA_5G11245)"/>
    <property type="match status" value="1"/>
</dbReference>
<feature type="transmembrane region" description="Helical" evidence="6">
    <location>
        <begin position="188"/>
        <end position="211"/>
    </location>
</feature>
<feature type="transmembrane region" description="Helical" evidence="6">
    <location>
        <begin position="257"/>
        <end position="279"/>
    </location>
</feature>
<feature type="domain" description="Rhodopsin" evidence="7">
    <location>
        <begin position="32"/>
        <end position="279"/>
    </location>
</feature>
<evidence type="ECO:0000313" key="9">
    <source>
        <dbReference type="Proteomes" id="UP000799291"/>
    </source>
</evidence>
<keyword evidence="2 6" id="KW-0812">Transmembrane</keyword>
<evidence type="ECO:0000256" key="2">
    <source>
        <dbReference type="ARBA" id="ARBA00022692"/>
    </source>
</evidence>
<evidence type="ECO:0000313" key="8">
    <source>
        <dbReference type="EMBL" id="KAF2675664.1"/>
    </source>
</evidence>
<dbReference type="EMBL" id="MU005654">
    <property type="protein sequence ID" value="KAF2675664.1"/>
    <property type="molecule type" value="Genomic_DNA"/>
</dbReference>
<reference evidence="8" key="1">
    <citation type="journal article" date="2020" name="Stud. Mycol.">
        <title>101 Dothideomycetes genomes: a test case for predicting lifestyles and emergence of pathogens.</title>
        <authorList>
            <person name="Haridas S."/>
            <person name="Albert R."/>
            <person name="Binder M."/>
            <person name="Bloem J."/>
            <person name="Labutti K."/>
            <person name="Salamov A."/>
            <person name="Andreopoulos B."/>
            <person name="Baker S."/>
            <person name="Barry K."/>
            <person name="Bills G."/>
            <person name="Bluhm B."/>
            <person name="Cannon C."/>
            <person name="Castanera R."/>
            <person name="Culley D."/>
            <person name="Daum C."/>
            <person name="Ezra D."/>
            <person name="Gonzalez J."/>
            <person name="Henrissat B."/>
            <person name="Kuo A."/>
            <person name="Liang C."/>
            <person name="Lipzen A."/>
            <person name="Lutzoni F."/>
            <person name="Magnuson J."/>
            <person name="Mondo S."/>
            <person name="Nolan M."/>
            <person name="Ohm R."/>
            <person name="Pangilinan J."/>
            <person name="Park H.-J."/>
            <person name="Ramirez L."/>
            <person name="Alfaro M."/>
            <person name="Sun H."/>
            <person name="Tritt A."/>
            <person name="Yoshinaga Y."/>
            <person name="Zwiers L.-H."/>
            <person name="Turgeon B."/>
            <person name="Goodwin S."/>
            <person name="Spatafora J."/>
            <person name="Crous P."/>
            <person name="Grigoriev I."/>
        </authorList>
    </citation>
    <scope>NUCLEOTIDE SEQUENCE</scope>
    <source>
        <strain evidence="8">CBS 122367</strain>
    </source>
</reference>
<dbReference type="OrthoDB" id="444631at2759"/>
<dbReference type="AlphaFoldDB" id="A0A6G1IBS2"/>
<feature type="transmembrane region" description="Helical" evidence="6">
    <location>
        <begin position="15"/>
        <end position="36"/>
    </location>
</feature>
<dbReference type="Pfam" id="PF20684">
    <property type="entry name" value="Fung_rhodopsin"/>
    <property type="match status" value="1"/>
</dbReference>
<comment type="subcellular location">
    <subcellularLocation>
        <location evidence="1">Membrane</location>
        <topology evidence="1">Multi-pass membrane protein</topology>
    </subcellularLocation>
</comment>
<keyword evidence="4 6" id="KW-0472">Membrane</keyword>
<organism evidence="8 9">
    <name type="scientific">Lentithecium fluviatile CBS 122367</name>
    <dbReference type="NCBI Taxonomy" id="1168545"/>
    <lineage>
        <taxon>Eukaryota</taxon>
        <taxon>Fungi</taxon>
        <taxon>Dikarya</taxon>
        <taxon>Ascomycota</taxon>
        <taxon>Pezizomycotina</taxon>
        <taxon>Dothideomycetes</taxon>
        <taxon>Pleosporomycetidae</taxon>
        <taxon>Pleosporales</taxon>
        <taxon>Massarineae</taxon>
        <taxon>Lentitheciaceae</taxon>
        <taxon>Lentithecium</taxon>
    </lineage>
</organism>
<feature type="transmembrane region" description="Helical" evidence="6">
    <location>
        <begin position="48"/>
        <end position="66"/>
    </location>
</feature>
<gene>
    <name evidence="8" type="ORF">K458DRAFT_381119</name>
</gene>
<evidence type="ECO:0000256" key="6">
    <source>
        <dbReference type="SAM" id="Phobius"/>
    </source>
</evidence>
<proteinExistence type="inferred from homology"/>
<keyword evidence="9" id="KW-1185">Reference proteome</keyword>
<sequence>MAPQDYIGRIHKQAFVGSSSAILGLTLIGVIARLTIRLVVQKQFAADDAVLIIGLCTLIAAFVILYTQVIDRMYVIIALQSRLPGFAPPGSITEIMYMGSEWHKWVTVTLMLSWCSIMAAKLSILAFFWKLIDRIRFMKIYWLGVFIFNLGVLGYGVSIFILACPYFYDPRELQCNSGIGKQRLLTHSITQTSFDILGDLFILYIPINIIWRIRIRLAQKVALLLSLGLTAFMVVVTIIRVSGLVKGGLVDTIWEVYWLFLGGEIGIFLASAIAFRSFFITRAQSKNSTPPRRELRFFSSTFARKFRRRSVSQLDSGDEQGLPGIPGAQLTGMRTFIDQEGKSILDRSQHSKSTWRMSDVEDGIPLRSYGCSAK</sequence>
<evidence type="ECO:0000256" key="4">
    <source>
        <dbReference type="ARBA" id="ARBA00023136"/>
    </source>
</evidence>
<keyword evidence="3 6" id="KW-1133">Transmembrane helix</keyword>
<dbReference type="GO" id="GO:0016020">
    <property type="term" value="C:membrane"/>
    <property type="evidence" value="ECO:0007669"/>
    <property type="project" value="UniProtKB-SubCell"/>
</dbReference>
<protein>
    <recommendedName>
        <fullName evidence="7">Rhodopsin domain-containing protein</fullName>
    </recommendedName>
</protein>
<feature type="transmembrane region" description="Helical" evidence="6">
    <location>
        <begin position="223"/>
        <end position="245"/>
    </location>
</feature>